<name>K0NNZ2_DESTT</name>
<dbReference type="Pfam" id="PF00551">
    <property type="entry name" value="Formyl_trans_N"/>
    <property type="match status" value="1"/>
</dbReference>
<accession>K0NNZ2</accession>
<organism evidence="2 3">
    <name type="scientific">Desulfobacula toluolica (strain DSM 7467 / Tol2)</name>
    <dbReference type="NCBI Taxonomy" id="651182"/>
    <lineage>
        <taxon>Bacteria</taxon>
        <taxon>Pseudomonadati</taxon>
        <taxon>Thermodesulfobacteriota</taxon>
        <taxon>Desulfobacteria</taxon>
        <taxon>Desulfobacterales</taxon>
        <taxon>Desulfobacteraceae</taxon>
        <taxon>Desulfobacula</taxon>
    </lineage>
</organism>
<dbReference type="STRING" id="651182.TOL2_C23260"/>
<dbReference type="PATRIC" id="fig|651182.5.peg.2751"/>
<protein>
    <submittedName>
        <fullName evidence="2">Fmt: predicted methionyl-tRNA formyltranserase</fullName>
        <ecNumber evidence="2">2.1.2.9</ecNumber>
    </submittedName>
</protein>
<proteinExistence type="predicted"/>
<dbReference type="SUPFAM" id="SSF53328">
    <property type="entry name" value="Formyltransferase"/>
    <property type="match status" value="1"/>
</dbReference>
<evidence type="ECO:0000313" key="2">
    <source>
        <dbReference type="EMBL" id="CCK80487.1"/>
    </source>
</evidence>
<dbReference type="EMBL" id="FO203503">
    <property type="protein sequence ID" value="CCK80487.1"/>
    <property type="molecule type" value="Genomic_DNA"/>
</dbReference>
<dbReference type="InterPro" id="IPR002376">
    <property type="entry name" value="Formyl_transf_N"/>
</dbReference>
<dbReference type="Gene3D" id="3.40.50.12230">
    <property type="match status" value="1"/>
</dbReference>
<dbReference type="Proteomes" id="UP000007347">
    <property type="component" value="Chromosome"/>
</dbReference>
<evidence type="ECO:0000259" key="1">
    <source>
        <dbReference type="Pfam" id="PF00551"/>
    </source>
</evidence>
<dbReference type="AlphaFoldDB" id="K0NNZ2"/>
<dbReference type="CDD" id="cd08369">
    <property type="entry name" value="FMT_core"/>
    <property type="match status" value="1"/>
</dbReference>
<dbReference type="HOGENOM" id="CLU_088237_1_0_7"/>
<dbReference type="KEGG" id="dto:TOL2_C23260"/>
<gene>
    <name evidence="2" type="primary">fmt</name>
    <name evidence="2" type="ordered locus">TOL2_C23260</name>
</gene>
<evidence type="ECO:0000313" key="3">
    <source>
        <dbReference type="Proteomes" id="UP000007347"/>
    </source>
</evidence>
<sequence>MSFNILFITQDDPFYVRTFFEELFRIYPDPEEVKGVVIAQAMGKKSMFQLARQMYDFYGAVDFLKMGLRYAVYKMMNNSISKLCAESGLQVMHETDINSRLFLNKIKAMNLDLIVSVASPLIFKKELIKIPRHGCINIHSGKLPRYRGMLPNFWQMYHGEKSIGITIHEINPEIDDGRILLQKDVAILAGETLDFLIKRTKKIGARLMIEAINRVKSGDMQYRQNPVSEGSYFSFPTRKDVQEFKRRGKKIM</sequence>
<feature type="domain" description="Formyl transferase N-terminal" evidence="1">
    <location>
        <begin position="99"/>
        <end position="212"/>
    </location>
</feature>
<dbReference type="RefSeq" id="WP_014957799.1">
    <property type="nucleotide sequence ID" value="NC_018645.1"/>
</dbReference>
<reference evidence="2 3" key="1">
    <citation type="journal article" date="2013" name="Environ. Microbiol.">
        <title>Complete genome, catabolic sub-proteomes and key-metabolites of Desulfobacula toluolica Tol2, a marine, aromatic compound-degrading, sulfate-reducing bacterium.</title>
        <authorList>
            <person name="Wohlbrand L."/>
            <person name="Jacob J.H."/>
            <person name="Kube M."/>
            <person name="Mussmann M."/>
            <person name="Jarling R."/>
            <person name="Beck A."/>
            <person name="Amann R."/>
            <person name="Wilkes H."/>
            <person name="Reinhardt R."/>
            <person name="Rabus R."/>
        </authorList>
    </citation>
    <scope>NUCLEOTIDE SEQUENCE [LARGE SCALE GENOMIC DNA]</scope>
    <source>
        <strain evidence="3">DSM 7467 / Tol2</strain>
    </source>
</reference>
<dbReference type="PANTHER" id="PTHR11138">
    <property type="entry name" value="METHIONYL-TRNA FORMYLTRANSFERASE"/>
    <property type="match status" value="1"/>
</dbReference>
<keyword evidence="2" id="KW-0808">Transferase</keyword>
<dbReference type="EC" id="2.1.2.9" evidence="2"/>
<keyword evidence="3" id="KW-1185">Reference proteome</keyword>
<dbReference type="PANTHER" id="PTHR11138:SF5">
    <property type="entry name" value="METHIONYL-TRNA FORMYLTRANSFERASE, MITOCHONDRIAL"/>
    <property type="match status" value="1"/>
</dbReference>
<dbReference type="InterPro" id="IPR036477">
    <property type="entry name" value="Formyl_transf_N_sf"/>
</dbReference>
<dbReference type="GO" id="GO:0004479">
    <property type="term" value="F:methionyl-tRNA formyltransferase activity"/>
    <property type="evidence" value="ECO:0007669"/>
    <property type="project" value="UniProtKB-EC"/>
</dbReference>
<dbReference type="GO" id="GO:0005829">
    <property type="term" value="C:cytosol"/>
    <property type="evidence" value="ECO:0007669"/>
    <property type="project" value="TreeGrafter"/>
</dbReference>